<feature type="region of interest" description="Disordered" evidence="1">
    <location>
        <begin position="51"/>
        <end position="76"/>
    </location>
</feature>
<evidence type="ECO:0000256" key="1">
    <source>
        <dbReference type="SAM" id="MobiDB-lite"/>
    </source>
</evidence>
<proteinExistence type="predicted"/>
<dbReference type="EMBL" id="JAYMGO010000024">
    <property type="protein sequence ID" value="KAL1248779.1"/>
    <property type="molecule type" value="Genomic_DNA"/>
</dbReference>
<name>A0ABR3L771_9TELE</name>
<sequence>MQRSRLTERTCSVKYETEGRARLKEGGFLGPEDQSVSVGLCVFVCLRERERERESKGECPSPLSSSTPDASSRDVQ</sequence>
<evidence type="ECO:0000313" key="2">
    <source>
        <dbReference type="EMBL" id="KAL1248779.1"/>
    </source>
</evidence>
<keyword evidence="3" id="KW-1185">Reference proteome</keyword>
<protein>
    <submittedName>
        <fullName evidence="2">Uncharacterized protein</fullName>
    </submittedName>
</protein>
<comment type="caution">
    <text evidence="2">The sequence shown here is derived from an EMBL/GenBank/DDBJ whole genome shotgun (WGS) entry which is preliminary data.</text>
</comment>
<dbReference type="Proteomes" id="UP001558613">
    <property type="component" value="Unassembled WGS sequence"/>
</dbReference>
<feature type="compositionally biased region" description="Low complexity" evidence="1">
    <location>
        <begin position="60"/>
        <end position="70"/>
    </location>
</feature>
<organism evidence="2 3">
    <name type="scientific">Cirrhinus molitorella</name>
    <name type="common">mud carp</name>
    <dbReference type="NCBI Taxonomy" id="172907"/>
    <lineage>
        <taxon>Eukaryota</taxon>
        <taxon>Metazoa</taxon>
        <taxon>Chordata</taxon>
        <taxon>Craniata</taxon>
        <taxon>Vertebrata</taxon>
        <taxon>Euteleostomi</taxon>
        <taxon>Actinopterygii</taxon>
        <taxon>Neopterygii</taxon>
        <taxon>Teleostei</taxon>
        <taxon>Ostariophysi</taxon>
        <taxon>Cypriniformes</taxon>
        <taxon>Cyprinidae</taxon>
        <taxon>Labeoninae</taxon>
        <taxon>Labeonini</taxon>
        <taxon>Cirrhinus</taxon>
    </lineage>
</organism>
<gene>
    <name evidence="2" type="ORF">QQF64_022097</name>
</gene>
<reference evidence="2 3" key="1">
    <citation type="submission" date="2023-09" db="EMBL/GenBank/DDBJ databases">
        <authorList>
            <person name="Wang M."/>
        </authorList>
    </citation>
    <scope>NUCLEOTIDE SEQUENCE [LARGE SCALE GENOMIC DNA]</scope>
    <source>
        <strain evidence="2">GT-2023</strain>
        <tissue evidence="2">Liver</tissue>
    </source>
</reference>
<accession>A0ABR3L771</accession>
<evidence type="ECO:0000313" key="3">
    <source>
        <dbReference type="Proteomes" id="UP001558613"/>
    </source>
</evidence>